<feature type="non-terminal residue" evidence="1">
    <location>
        <position position="1"/>
    </location>
</feature>
<organism evidence="1 2">
    <name type="scientific">Racocetra persica</name>
    <dbReference type="NCBI Taxonomy" id="160502"/>
    <lineage>
        <taxon>Eukaryota</taxon>
        <taxon>Fungi</taxon>
        <taxon>Fungi incertae sedis</taxon>
        <taxon>Mucoromycota</taxon>
        <taxon>Glomeromycotina</taxon>
        <taxon>Glomeromycetes</taxon>
        <taxon>Diversisporales</taxon>
        <taxon>Gigasporaceae</taxon>
        <taxon>Racocetra</taxon>
    </lineage>
</organism>
<evidence type="ECO:0000313" key="1">
    <source>
        <dbReference type="EMBL" id="CAG8806964.1"/>
    </source>
</evidence>
<name>A0ACA9RSD0_9GLOM</name>
<sequence>VIKAPSPLLMTKHLKEDTISFAKEKVNSLKKLSISVFEYIIK</sequence>
<reference evidence="1" key="1">
    <citation type="submission" date="2021-06" db="EMBL/GenBank/DDBJ databases">
        <authorList>
            <person name="Kallberg Y."/>
            <person name="Tangrot J."/>
            <person name="Rosling A."/>
        </authorList>
    </citation>
    <scope>NUCLEOTIDE SEQUENCE</scope>
    <source>
        <strain evidence="1">MA461A</strain>
    </source>
</reference>
<dbReference type="Proteomes" id="UP000789920">
    <property type="component" value="Unassembled WGS sequence"/>
</dbReference>
<keyword evidence="2" id="KW-1185">Reference proteome</keyword>
<protein>
    <submittedName>
        <fullName evidence="1">11959_t:CDS:1</fullName>
    </submittedName>
</protein>
<accession>A0ACA9RSD0</accession>
<evidence type="ECO:0000313" key="2">
    <source>
        <dbReference type="Proteomes" id="UP000789920"/>
    </source>
</evidence>
<gene>
    <name evidence="1" type="ORF">RPERSI_LOCUS22285</name>
</gene>
<dbReference type="EMBL" id="CAJVQC010067076">
    <property type="protein sequence ID" value="CAG8806964.1"/>
    <property type="molecule type" value="Genomic_DNA"/>
</dbReference>
<comment type="caution">
    <text evidence="1">The sequence shown here is derived from an EMBL/GenBank/DDBJ whole genome shotgun (WGS) entry which is preliminary data.</text>
</comment>
<proteinExistence type="predicted"/>
<feature type="non-terminal residue" evidence="1">
    <location>
        <position position="42"/>
    </location>
</feature>